<reference evidence="1" key="2">
    <citation type="journal article" date="2022" name="New Phytol.">
        <title>Evolutionary transition to the ectomycorrhizal habit in the genomes of a hyperdiverse lineage of mushroom-forming fungi.</title>
        <authorList>
            <person name="Looney B."/>
            <person name="Miyauchi S."/>
            <person name="Morin E."/>
            <person name="Drula E."/>
            <person name="Courty P.E."/>
            <person name="Kohler A."/>
            <person name="Kuo A."/>
            <person name="LaButti K."/>
            <person name="Pangilinan J."/>
            <person name="Lipzen A."/>
            <person name="Riley R."/>
            <person name="Andreopoulos W."/>
            <person name="He G."/>
            <person name="Johnson J."/>
            <person name="Nolan M."/>
            <person name="Tritt A."/>
            <person name="Barry K.W."/>
            <person name="Grigoriev I.V."/>
            <person name="Nagy L.G."/>
            <person name="Hibbett D."/>
            <person name="Henrissat B."/>
            <person name="Matheny P.B."/>
            <person name="Labbe J."/>
            <person name="Martin F.M."/>
        </authorList>
    </citation>
    <scope>NUCLEOTIDE SEQUENCE</scope>
    <source>
        <strain evidence="1">EC-137</strain>
    </source>
</reference>
<evidence type="ECO:0000313" key="1">
    <source>
        <dbReference type="EMBL" id="KAI0035621.1"/>
    </source>
</evidence>
<sequence>MSFYEPYTPNLARRQSFHSSAPSDIYHRGSYDDSYLPRQSYGEVNRPLPALMSSKRGESDTQISRQPYQQYPSQIPFPAYGPPPPLGHQPFSVPREHQSFDFYSPHGDPHGFIPSPEPLSTLPDMTRYNSVNGNRRSWNPTVDSRDPTLHPHASRSFTGTRSESPSPPPMPLPELGPPNLDVPNLRRTQSRGGVELPGVPPMRRTKSRGGVEPGMRRTQSRGGYDHSFPTDGIPLPTGVGLTAVPLATHESDRTPSFRPTPAYADSFEDSPLQEPAYFDGMERGRTLSTGYHNAPLVAPPLGSYSSKHYRSRRASTPGPYTTVPIPMGGAMSVMDTTYMQRTGANILFRLKGGYTEGISLADATADARLSRSVQYAFHQLHLGPRGRLLVRVRWQGYRPFNYEIPVTGLDGFANGITIPWDRVLLHRLEEETDPSAGVYLYH</sequence>
<proteinExistence type="predicted"/>
<dbReference type="Proteomes" id="UP000814128">
    <property type="component" value="Unassembled WGS sequence"/>
</dbReference>
<evidence type="ECO:0000313" key="2">
    <source>
        <dbReference type="Proteomes" id="UP000814128"/>
    </source>
</evidence>
<dbReference type="EMBL" id="MU273481">
    <property type="protein sequence ID" value="KAI0035621.1"/>
    <property type="molecule type" value="Genomic_DNA"/>
</dbReference>
<gene>
    <name evidence="1" type="ORF">K488DRAFT_68209</name>
</gene>
<keyword evidence="2" id="KW-1185">Reference proteome</keyword>
<accession>A0ACB8QUU6</accession>
<reference evidence="1" key="1">
    <citation type="submission" date="2021-02" db="EMBL/GenBank/DDBJ databases">
        <authorList>
            <consortium name="DOE Joint Genome Institute"/>
            <person name="Ahrendt S."/>
            <person name="Looney B.P."/>
            <person name="Miyauchi S."/>
            <person name="Morin E."/>
            <person name="Drula E."/>
            <person name="Courty P.E."/>
            <person name="Chicoki N."/>
            <person name="Fauchery L."/>
            <person name="Kohler A."/>
            <person name="Kuo A."/>
            <person name="Labutti K."/>
            <person name="Pangilinan J."/>
            <person name="Lipzen A."/>
            <person name="Riley R."/>
            <person name="Andreopoulos W."/>
            <person name="He G."/>
            <person name="Johnson J."/>
            <person name="Barry K.W."/>
            <person name="Grigoriev I.V."/>
            <person name="Nagy L."/>
            <person name="Hibbett D."/>
            <person name="Henrissat B."/>
            <person name="Matheny P.B."/>
            <person name="Labbe J."/>
            <person name="Martin F."/>
        </authorList>
    </citation>
    <scope>NUCLEOTIDE SEQUENCE</scope>
    <source>
        <strain evidence="1">EC-137</strain>
    </source>
</reference>
<name>A0ACB8QUU6_9AGAM</name>
<organism evidence="1 2">
    <name type="scientific">Vararia minispora EC-137</name>
    <dbReference type="NCBI Taxonomy" id="1314806"/>
    <lineage>
        <taxon>Eukaryota</taxon>
        <taxon>Fungi</taxon>
        <taxon>Dikarya</taxon>
        <taxon>Basidiomycota</taxon>
        <taxon>Agaricomycotina</taxon>
        <taxon>Agaricomycetes</taxon>
        <taxon>Russulales</taxon>
        <taxon>Lachnocladiaceae</taxon>
        <taxon>Vararia</taxon>
    </lineage>
</organism>
<protein>
    <submittedName>
        <fullName evidence="1">Uncharacterized protein</fullName>
    </submittedName>
</protein>
<comment type="caution">
    <text evidence="1">The sequence shown here is derived from an EMBL/GenBank/DDBJ whole genome shotgun (WGS) entry which is preliminary data.</text>
</comment>